<evidence type="ECO:0000313" key="1">
    <source>
        <dbReference type="EMBL" id="USG61800.1"/>
    </source>
</evidence>
<keyword evidence="2" id="KW-1185">Reference proteome</keyword>
<proteinExistence type="predicted"/>
<gene>
    <name evidence="1" type="ORF">NBZ79_02285</name>
</gene>
<accession>A0ABY4W3N3</accession>
<reference evidence="1" key="1">
    <citation type="submission" date="2022-06" db="EMBL/GenBank/DDBJ databases">
        <title>Sneathiella actinostolidae sp. nov., isolated from a sea anemonein the Western Pacific Ocean.</title>
        <authorList>
            <person name="Wei M.J."/>
        </authorList>
    </citation>
    <scope>NUCLEOTIDE SEQUENCE</scope>
    <source>
        <strain evidence="1">PHK-P5</strain>
    </source>
</reference>
<dbReference type="Proteomes" id="UP001056291">
    <property type="component" value="Chromosome"/>
</dbReference>
<dbReference type="InterPro" id="IPR050563">
    <property type="entry name" value="4-hydroxybenzoyl-CoA_TE"/>
</dbReference>
<dbReference type="InterPro" id="IPR029069">
    <property type="entry name" value="HotDog_dom_sf"/>
</dbReference>
<evidence type="ECO:0000313" key="2">
    <source>
        <dbReference type="Proteomes" id="UP001056291"/>
    </source>
</evidence>
<dbReference type="EMBL" id="CP098747">
    <property type="protein sequence ID" value="USG61800.1"/>
    <property type="molecule type" value="Genomic_DNA"/>
</dbReference>
<dbReference type="PANTHER" id="PTHR31793:SF2">
    <property type="entry name" value="BLR1345 PROTEIN"/>
    <property type="match status" value="1"/>
</dbReference>
<name>A0ABY4W3N3_9PROT</name>
<protein>
    <submittedName>
        <fullName evidence="1">Thioesterase family protein</fullName>
    </submittedName>
</protein>
<sequence>MSGYVESYRGQVLASECDLLSHMNIQFYISRLSHATWNMCYFLGMTPEEIKEGKRALATVQQDSTYLSELMAGDIVHMESGVLRSSNKTITLRHRLFNSSTGNPTFNNVSTVAYMDLDLRKAVPLTDVMREKITSLMVDEEEAK</sequence>
<dbReference type="Pfam" id="PF13279">
    <property type="entry name" value="4HBT_2"/>
    <property type="match status" value="1"/>
</dbReference>
<dbReference type="RefSeq" id="WP_251935038.1">
    <property type="nucleotide sequence ID" value="NZ_CP098747.1"/>
</dbReference>
<dbReference type="CDD" id="cd00586">
    <property type="entry name" value="4HBT"/>
    <property type="match status" value="1"/>
</dbReference>
<dbReference type="Gene3D" id="3.10.129.10">
    <property type="entry name" value="Hotdog Thioesterase"/>
    <property type="match status" value="1"/>
</dbReference>
<dbReference type="PANTHER" id="PTHR31793">
    <property type="entry name" value="4-HYDROXYBENZOYL-COA THIOESTERASE FAMILY MEMBER"/>
    <property type="match status" value="1"/>
</dbReference>
<dbReference type="SUPFAM" id="SSF54637">
    <property type="entry name" value="Thioesterase/thiol ester dehydrase-isomerase"/>
    <property type="match status" value="1"/>
</dbReference>
<organism evidence="1 2">
    <name type="scientific">Sneathiella marina</name>
    <dbReference type="NCBI Taxonomy" id="2950108"/>
    <lineage>
        <taxon>Bacteria</taxon>
        <taxon>Pseudomonadati</taxon>
        <taxon>Pseudomonadota</taxon>
        <taxon>Alphaproteobacteria</taxon>
        <taxon>Sneathiellales</taxon>
        <taxon>Sneathiellaceae</taxon>
        <taxon>Sneathiella</taxon>
    </lineage>
</organism>